<dbReference type="Pfam" id="PF00158">
    <property type="entry name" value="Sigma54_activat"/>
    <property type="match status" value="1"/>
</dbReference>
<evidence type="ECO:0000256" key="3">
    <source>
        <dbReference type="ARBA" id="ARBA00023015"/>
    </source>
</evidence>
<reference evidence="7 8" key="1">
    <citation type="submission" date="2017-05" db="EMBL/GenBank/DDBJ databases">
        <authorList>
            <person name="Varghese N."/>
            <person name="Submissions S."/>
        </authorList>
    </citation>
    <scope>NUCLEOTIDE SEQUENCE [LARGE SCALE GENOMIC DNA]</scope>
    <source>
        <strain evidence="7 8">DSM 26001</strain>
    </source>
</reference>
<keyword evidence="4" id="KW-0238">DNA-binding</keyword>
<dbReference type="SUPFAM" id="SSF52540">
    <property type="entry name" value="P-loop containing nucleoside triphosphate hydrolases"/>
    <property type="match status" value="1"/>
</dbReference>
<dbReference type="InterPro" id="IPR025662">
    <property type="entry name" value="Sigma_54_int_dom_ATP-bd_1"/>
</dbReference>
<keyword evidence="5" id="KW-0804">Transcription</keyword>
<dbReference type="PANTHER" id="PTHR32071:SF117">
    <property type="entry name" value="PTS-DEPENDENT DIHYDROXYACETONE KINASE OPERON REGULATORY PROTEIN-RELATED"/>
    <property type="match status" value="1"/>
</dbReference>
<dbReference type="InterPro" id="IPR058031">
    <property type="entry name" value="AAA_lid_NorR"/>
</dbReference>
<accession>A0ABY1PR87</accession>
<dbReference type="CDD" id="cd00009">
    <property type="entry name" value="AAA"/>
    <property type="match status" value="1"/>
</dbReference>
<gene>
    <name evidence="7" type="ORF">SAMN06295970_101214</name>
</gene>
<dbReference type="PROSITE" id="PS50045">
    <property type="entry name" value="SIGMA54_INTERACT_4"/>
    <property type="match status" value="1"/>
</dbReference>
<evidence type="ECO:0000313" key="8">
    <source>
        <dbReference type="Proteomes" id="UP001158049"/>
    </source>
</evidence>
<comment type="caution">
    <text evidence="7">The sequence shown here is derived from an EMBL/GenBank/DDBJ whole genome shotgun (WGS) entry which is preliminary data.</text>
</comment>
<dbReference type="PROSITE" id="PS00688">
    <property type="entry name" value="SIGMA54_INTERACT_3"/>
    <property type="match status" value="1"/>
</dbReference>
<sequence length="377" mass="41724">MNNGLNVCGAVLGMPEIENKNIAAFHAQNDEPDHVRQEADSGVMMRCGELYGSSDSMQHLYKLITKVAPTRANVLISGESGTGKELVASEIHRLSRESDKPFIALNCGAISPQLIEAELFGHERGSFTGAVRMHKGCFERAAGGTLFLDELTEMSMEMQVKLLRVLETGRFSRVGADEESQVKVRVIAATNRDPQQAVDNGFLRSDLYYRLSVFPIAVPTLREREQDIELLAKVFLARLNEEEGTRKQFSKSSRRFLNEYHWPGNVRELKNMVHRAFILADQDVDLATAIGAAKPVVTGVESDCVTFPLGSRLADAEQRLIFATLGYCGGNKTQTAEVLGVSLKTLYNRLNEYQSKVFSNDSELMNRMQGVNVNSGA</sequence>
<keyword evidence="1" id="KW-0547">Nucleotide-binding</keyword>
<name>A0ABY1PR87_9BURK</name>
<dbReference type="Gene3D" id="1.10.8.60">
    <property type="match status" value="1"/>
</dbReference>
<keyword evidence="3" id="KW-0805">Transcription regulation</keyword>
<dbReference type="RefSeq" id="WP_283440366.1">
    <property type="nucleotide sequence ID" value="NZ_FXUL01000001.1"/>
</dbReference>
<dbReference type="PRINTS" id="PR01590">
    <property type="entry name" value="HTHFIS"/>
</dbReference>
<dbReference type="InterPro" id="IPR002197">
    <property type="entry name" value="HTH_Fis"/>
</dbReference>
<dbReference type="SMART" id="SM00382">
    <property type="entry name" value="AAA"/>
    <property type="match status" value="1"/>
</dbReference>
<dbReference type="PROSITE" id="PS00676">
    <property type="entry name" value="SIGMA54_INTERACT_2"/>
    <property type="match status" value="1"/>
</dbReference>
<dbReference type="PANTHER" id="PTHR32071">
    <property type="entry name" value="TRANSCRIPTIONAL REGULATORY PROTEIN"/>
    <property type="match status" value="1"/>
</dbReference>
<dbReference type="InterPro" id="IPR027417">
    <property type="entry name" value="P-loop_NTPase"/>
</dbReference>
<dbReference type="InterPro" id="IPR009057">
    <property type="entry name" value="Homeodomain-like_sf"/>
</dbReference>
<evidence type="ECO:0000256" key="5">
    <source>
        <dbReference type="ARBA" id="ARBA00023163"/>
    </source>
</evidence>
<dbReference type="EMBL" id="FXUL01000001">
    <property type="protein sequence ID" value="SMP42645.1"/>
    <property type="molecule type" value="Genomic_DNA"/>
</dbReference>
<dbReference type="SUPFAM" id="SSF46689">
    <property type="entry name" value="Homeodomain-like"/>
    <property type="match status" value="1"/>
</dbReference>
<dbReference type="InterPro" id="IPR003593">
    <property type="entry name" value="AAA+_ATPase"/>
</dbReference>
<feature type="domain" description="Sigma-54 factor interaction" evidence="6">
    <location>
        <begin position="50"/>
        <end position="278"/>
    </location>
</feature>
<proteinExistence type="predicted"/>
<keyword evidence="2" id="KW-0067">ATP-binding</keyword>
<protein>
    <submittedName>
        <fullName evidence="7">Regulatory protein, Fis family</fullName>
    </submittedName>
</protein>
<keyword evidence="8" id="KW-1185">Reference proteome</keyword>
<evidence type="ECO:0000256" key="1">
    <source>
        <dbReference type="ARBA" id="ARBA00022741"/>
    </source>
</evidence>
<dbReference type="InterPro" id="IPR025944">
    <property type="entry name" value="Sigma_54_int_dom_CS"/>
</dbReference>
<dbReference type="Pfam" id="PF02954">
    <property type="entry name" value="HTH_8"/>
    <property type="match status" value="1"/>
</dbReference>
<dbReference type="Proteomes" id="UP001158049">
    <property type="component" value="Unassembled WGS sequence"/>
</dbReference>
<dbReference type="InterPro" id="IPR002078">
    <property type="entry name" value="Sigma_54_int"/>
</dbReference>
<dbReference type="Pfam" id="PF25601">
    <property type="entry name" value="AAA_lid_14"/>
    <property type="match status" value="1"/>
</dbReference>
<dbReference type="Gene3D" id="3.40.50.300">
    <property type="entry name" value="P-loop containing nucleotide triphosphate hydrolases"/>
    <property type="match status" value="1"/>
</dbReference>
<evidence type="ECO:0000313" key="7">
    <source>
        <dbReference type="EMBL" id="SMP42645.1"/>
    </source>
</evidence>
<evidence type="ECO:0000256" key="2">
    <source>
        <dbReference type="ARBA" id="ARBA00022840"/>
    </source>
</evidence>
<organism evidence="7 8">
    <name type="scientific">Noviherbaspirillum suwonense</name>
    <dbReference type="NCBI Taxonomy" id="1224511"/>
    <lineage>
        <taxon>Bacteria</taxon>
        <taxon>Pseudomonadati</taxon>
        <taxon>Pseudomonadota</taxon>
        <taxon>Betaproteobacteria</taxon>
        <taxon>Burkholderiales</taxon>
        <taxon>Oxalobacteraceae</taxon>
        <taxon>Noviherbaspirillum</taxon>
    </lineage>
</organism>
<dbReference type="PROSITE" id="PS00675">
    <property type="entry name" value="SIGMA54_INTERACT_1"/>
    <property type="match status" value="1"/>
</dbReference>
<evidence type="ECO:0000256" key="4">
    <source>
        <dbReference type="ARBA" id="ARBA00023125"/>
    </source>
</evidence>
<evidence type="ECO:0000259" key="6">
    <source>
        <dbReference type="PROSITE" id="PS50045"/>
    </source>
</evidence>
<dbReference type="Gene3D" id="1.10.10.60">
    <property type="entry name" value="Homeodomain-like"/>
    <property type="match status" value="1"/>
</dbReference>
<dbReference type="InterPro" id="IPR025943">
    <property type="entry name" value="Sigma_54_int_dom_ATP-bd_2"/>
</dbReference>